<dbReference type="CDD" id="cd08279">
    <property type="entry name" value="Zn_ADH_class_III"/>
    <property type="match status" value="1"/>
</dbReference>
<evidence type="ECO:0000259" key="7">
    <source>
        <dbReference type="SMART" id="SM00829"/>
    </source>
</evidence>
<name>A0AA35TRT1_GEOBA</name>
<gene>
    <name evidence="8" type="ORF">GBAR_LOCUS28748</name>
</gene>
<dbReference type="InterPro" id="IPR036291">
    <property type="entry name" value="NAD(P)-bd_dom_sf"/>
</dbReference>
<dbReference type="GO" id="GO:0005829">
    <property type="term" value="C:cytosol"/>
    <property type="evidence" value="ECO:0007669"/>
    <property type="project" value="TreeGrafter"/>
</dbReference>
<dbReference type="Pfam" id="PF00107">
    <property type="entry name" value="ADH_zinc_N"/>
    <property type="match status" value="1"/>
</dbReference>
<evidence type="ECO:0000313" key="8">
    <source>
        <dbReference type="EMBL" id="CAI8052576.1"/>
    </source>
</evidence>
<dbReference type="GO" id="GO:0051903">
    <property type="term" value="F:S-(hydroxymethyl)glutathione dehydrogenase [NAD(P)+] activity"/>
    <property type="evidence" value="ECO:0007669"/>
    <property type="project" value="TreeGrafter"/>
</dbReference>
<protein>
    <submittedName>
        <fullName evidence="8">S-(Hydroxymethyl)mycothiol dehydrogenase</fullName>
    </submittedName>
</protein>
<dbReference type="PANTHER" id="PTHR43880">
    <property type="entry name" value="ALCOHOL DEHYDROGENASE"/>
    <property type="match status" value="1"/>
</dbReference>
<dbReference type="PROSITE" id="PS00059">
    <property type="entry name" value="ADH_ZINC"/>
    <property type="match status" value="1"/>
</dbReference>
<dbReference type="Gene3D" id="3.90.180.10">
    <property type="entry name" value="Medium-chain alcohol dehydrogenases, catalytic domain"/>
    <property type="match status" value="1"/>
</dbReference>
<evidence type="ECO:0000256" key="3">
    <source>
        <dbReference type="ARBA" id="ARBA00022833"/>
    </source>
</evidence>
<comment type="cofactor">
    <cofactor evidence="1 6">
        <name>Zn(2+)</name>
        <dbReference type="ChEBI" id="CHEBI:29105"/>
    </cofactor>
</comment>
<comment type="similarity">
    <text evidence="6">Belongs to the zinc-containing alcohol dehydrogenase family.</text>
</comment>
<dbReference type="SUPFAM" id="SSF51735">
    <property type="entry name" value="NAD(P)-binding Rossmann-fold domains"/>
    <property type="match status" value="1"/>
</dbReference>
<dbReference type="PANTHER" id="PTHR43880:SF12">
    <property type="entry name" value="ALCOHOL DEHYDROGENASE CLASS-3"/>
    <property type="match status" value="1"/>
</dbReference>
<evidence type="ECO:0000256" key="4">
    <source>
        <dbReference type="ARBA" id="ARBA00023002"/>
    </source>
</evidence>
<evidence type="ECO:0000256" key="5">
    <source>
        <dbReference type="ARBA" id="ARBA00023027"/>
    </source>
</evidence>
<dbReference type="Pfam" id="PF08240">
    <property type="entry name" value="ADH_N"/>
    <property type="match status" value="1"/>
</dbReference>
<organism evidence="8 9">
    <name type="scientific">Geodia barretti</name>
    <name type="common">Barrett's horny sponge</name>
    <dbReference type="NCBI Taxonomy" id="519541"/>
    <lineage>
        <taxon>Eukaryota</taxon>
        <taxon>Metazoa</taxon>
        <taxon>Porifera</taxon>
        <taxon>Demospongiae</taxon>
        <taxon>Heteroscleromorpha</taxon>
        <taxon>Tetractinellida</taxon>
        <taxon>Astrophorina</taxon>
        <taxon>Geodiidae</taxon>
        <taxon>Geodia</taxon>
    </lineage>
</organism>
<dbReference type="Proteomes" id="UP001174909">
    <property type="component" value="Unassembled WGS sequence"/>
</dbReference>
<dbReference type="GO" id="GO:0046294">
    <property type="term" value="P:formaldehyde catabolic process"/>
    <property type="evidence" value="ECO:0007669"/>
    <property type="project" value="TreeGrafter"/>
</dbReference>
<keyword evidence="2 6" id="KW-0479">Metal-binding</keyword>
<dbReference type="SUPFAM" id="SSF50129">
    <property type="entry name" value="GroES-like"/>
    <property type="match status" value="2"/>
</dbReference>
<dbReference type="InterPro" id="IPR011032">
    <property type="entry name" value="GroES-like_sf"/>
</dbReference>
<evidence type="ECO:0000313" key="9">
    <source>
        <dbReference type="Proteomes" id="UP001174909"/>
    </source>
</evidence>
<comment type="caution">
    <text evidence="8">The sequence shown here is derived from an EMBL/GenBank/DDBJ whole genome shotgun (WGS) entry which is preliminary data.</text>
</comment>
<dbReference type="InterPro" id="IPR020843">
    <property type="entry name" value="ER"/>
</dbReference>
<dbReference type="SMART" id="SM00829">
    <property type="entry name" value="PKS_ER"/>
    <property type="match status" value="1"/>
</dbReference>
<dbReference type="InterPro" id="IPR002328">
    <property type="entry name" value="ADH_Zn_CS"/>
</dbReference>
<dbReference type="Gene3D" id="3.40.50.720">
    <property type="entry name" value="NAD(P)-binding Rossmann-like Domain"/>
    <property type="match status" value="1"/>
</dbReference>
<reference evidence="8" key="1">
    <citation type="submission" date="2023-03" db="EMBL/GenBank/DDBJ databases">
        <authorList>
            <person name="Steffen K."/>
            <person name="Cardenas P."/>
        </authorList>
    </citation>
    <scope>NUCLEOTIDE SEQUENCE</scope>
</reference>
<dbReference type="InterPro" id="IPR013154">
    <property type="entry name" value="ADH-like_N"/>
</dbReference>
<dbReference type="GO" id="GO:0008270">
    <property type="term" value="F:zinc ion binding"/>
    <property type="evidence" value="ECO:0007669"/>
    <property type="project" value="InterPro"/>
</dbReference>
<keyword evidence="4" id="KW-0560">Oxidoreductase</keyword>
<dbReference type="EMBL" id="CASHTH010004024">
    <property type="protein sequence ID" value="CAI8052576.1"/>
    <property type="molecule type" value="Genomic_DNA"/>
</dbReference>
<dbReference type="FunFam" id="3.40.50.720:FF:000003">
    <property type="entry name" value="S-(hydroxymethyl)glutathione dehydrogenase"/>
    <property type="match status" value="1"/>
</dbReference>
<feature type="domain" description="Enoyl reductase (ER)" evidence="7">
    <location>
        <begin position="1"/>
        <end position="328"/>
    </location>
</feature>
<keyword evidence="5" id="KW-0520">NAD</keyword>
<keyword evidence="3 6" id="KW-0862">Zinc</keyword>
<dbReference type="AlphaFoldDB" id="A0AA35TRT1"/>
<evidence type="ECO:0000256" key="6">
    <source>
        <dbReference type="RuleBase" id="RU361277"/>
    </source>
</evidence>
<sequence>MVRIQASGVCHTDLHYKLGKITNEFPFLLGHEGSGIVEAVGEGVTEPKVGDYVVLAWRAPCGNCRFCALGQPNLCSASLNAQPRMTAKKDGAVLNPALGIGTFCTHTVVAARQAVPVPTACPPEQASLLGCGVTTGVGAVLYTAGVRRGGTVAVYGCGGIGSSVIMGAKLARASKIIAVDISENKLAWAREFGATDVVNAANTDPVEAIKELTGGNGVDYSFECVGMPQTLLQALWSRDLAGTCVLIGVPDPTMVVDVPMLQFFGLGGSLRVSWYGDNLPSRDFPLLANYYLSGELDLDRVVSAVIGLEDTEAAFEAMERGETLRSVIRIPDA</sequence>
<dbReference type="InterPro" id="IPR013149">
    <property type="entry name" value="ADH-like_C"/>
</dbReference>
<keyword evidence="9" id="KW-1185">Reference proteome</keyword>
<accession>A0AA35TRT1</accession>
<proteinExistence type="inferred from homology"/>
<evidence type="ECO:0000256" key="2">
    <source>
        <dbReference type="ARBA" id="ARBA00022723"/>
    </source>
</evidence>
<evidence type="ECO:0000256" key="1">
    <source>
        <dbReference type="ARBA" id="ARBA00001947"/>
    </source>
</evidence>